<dbReference type="Proteomes" id="UP000619457">
    <property type="component" value="Unassembled WGS sequence"/>
</dbReference>
<evidence type="ECO:0000256" key="1">
    <source>
        <dbReference type="ARBA" id="ARBA00004071"/>
    </source>
</evidence>
<dbReference type="EC" id="3.2.1.51" evidence="3"/>
<reference evidence="9" key="2">
    <citation type="submission" date="2020-09" db="EMBL/GenBank/DDBJ databases">
        <authorList>
            <person name="Sun Q."/>
            <person name="Kim S."/>
        </authorList>
    </citation>
    <scope>NUCLEOTIDE SEQUENCE</scope>
    <source>
        <strain evidence="9">KCTC 12368</strain>
    </source>
</reference>
<keyword evidence="7" id="KW-1133">Transmembrane helix</keyword>
<name>A0A918QA91_9BACT</name>
<keyword evidence="6" id="KW-0326">Glycosidase</keyword>
<feature type="domain" description="Glycoside hydrolase family 29 N-terminal" evidence="8">
    <location>
        <begin position="71"/>
        <end position="379"/>
    </location>
</feature>
<dbReference type="GO" id="GO:0016139">
    <property type="term" value="P:glycoside catabolic process"/>
    <property type="evidence" value="ECO:0007669"/>
    <property type="project" value="TreeGrafter"/>
</dbReference>
<evidence type="ECO:0000256" key="2">
    <source>
        <dbReference type="ARBA" id="ARBA00007951"/>
    </source>
</evidence>
<evidence type="ECO:0000256" key="3">
    <source>
        <dbReference type="ARBA" id="ARBA00012662"/>
    </source>
</evidence>
<dbReference type="EMBL" id="BMWX01000007">
    <property type="protein sequence ID" value="GGZ37557.1"/>
    <property type="molecule type" value="Genomic_DNA"/>
</dbReference>
<evidence type="ECO:0000313" key="10">
    <source>
        <dbReference type="Proteomes" id="UP000619457"/>
    </source>
</evidence>
<dbReference type="GO" id="GO:0006004">
    <property type="term" value="P:fucose metabolic process"/>
    <property type="evidence" value="ECO:0007669"/>
    <property type="project" value="InterPro"/>
</dbReference>
<dbReference type="PRINTS" id="PR00741">
    <property type="entry name" value="GLHYDRLASE29"/>
</dbReference>
<comment type="similarity">
    <text evidence="2">Belongs to the glycosyl hydrolase 29 family.</text>
</comment>
<sequence length="621" mass="70377">MRSIYCEAYNTDFEKITISINQLINNPMKLHISIILLLFLLSSTLLMAQKSEGMEEMWGDQKMIKRSDIGQRAELFDDSNYSMFIHWGLYSEIGNEWKGRTYYGISEWIMNPRRANIPAKEYMAEAGNFDPVNFDAMAIAQLAKDAGMKYIVVTSKHHDGFAMYDSKVNDFNIVKASPFGRDPMKELAQACNDLGLGFGFYYSHNQDWTFPGGNGGPKVNSEGKEVGFDYYFREKCLPQVKEITSQYGEIAMVWFDTPGSMEKKYVEELVAVVRENQPNAMISGRAGHNLGDYLSLGDMNIPVQNVGGLWETVDVTNDSWGYAWYDENWKSAKRILKSTISTVARGGTYMLNVGPKPDGTIPEEAQLSLRAGGEWISRYPQVIYAADPSPWGRALPWGDVTVNEGKLNLCIYDWPEDGEIYLPGMQNTIHSAGLWVEGELLRLETSSNGSWARIKLPATRPEAMISVVELVLDGELAVKQGSFVDPVYATELLVDFAKAENCAIEEKRWMEKFGEWKHITQAHEWKDQAKVSWEVDLMKPGYYQVDLNYAGTGRLVWRIENEEGDLVQNQQNSSEVYAYFEMGLLKFDQAGKHTLTVSLIDGDRESASLKEMRLTPFDKLE</sequence>
<dbReference type="InterPro" id="IPR057739">
    <property type="entry name" value="Glyco_hydro_29_N"/>
</dbReference>
<comment type="function">
    <text evidence="1">Alpha-L-fucosidase is responsible for hydrolyzing the alpha-1,6-linked fucose joined to the reducing-end N-acetylglucosamine of the carbohydrate moieties of glycoproteins.</text>
</comment>
<evidence type="ECO:0000256" key="4">
    <source>
        <dbReference type="ARBA" id="ARBA00022729"/>
    </source>
</evidence>
<dbReference type="PANTHER" id="PTHR10030">
    <property type="entry name" value="ALPHA-L-FUCOSIDASE"/>
    <property type="match status" value="1"/>
</dbReference>
<gene>
    <name evidence="9" type="ORF">GCM10007049_33470</name>
</gene>
<dbReference type="GO" id="GO:0005764">
    <property type="term" value="C:lysosome"/>
    <property type="evidence" value="ECO:0007669"/>
    <property type="project" value="TreeGrafter"/>
</dbReference>
<dbReference type="AlphaFoldDB" id="A0A918QA91"/>
<keyword evidence="10" id="KW-1185">Reference proteome</keyword>
<accession>A0A918QA91</accession>
<feature type="transmembrane region" description="Helical" evidence="7">
    <location>
        <begin position="30"/>
        <end position="48"/>
    </location>
</feature>
<keyword evidence="5" id="KW-0378">Hydrolase</keyword>
<keyword evidence="4" id="KW-0732">Signal</keyword>
<dbReference type="Gene3D" id="3.20.20.80">
    <property type="entry name" value="Glycosidases"/>
    <property type="match status" value="1"/>
</dbReference>
<comment type="caution">
    <text evidence="9">The sequence shown here is derived from an EMBL/GenBank/DDBJ whole genome shotgun (WGS) entry which is preliminary data.</text>
</comment>
<keyword evidence="7" id="KW-0812">Transmembrane</keyword>
<dbReference type="InterPro" id="IPR000933">
    <property type="entry name" value="Glyco_hydro_29"/>
</dbReference>
<keyword evidence="7" id="KW-0472">Membrane</keyword>
<dbReference type="GO" id="GO:0004560">
    <property type="term" value="F:alpha-L-fucosidase activity"/>
    <property type="evidence" value="ECO:0007669"/>
    <property type="project" value="InterPro"/>
</dbReference>
<evidence type="ECO:0000313" key="9">
    <source>
        <dbReference type="EMBL" id="GGZ37557.1"/>
    </source>
</evidence>
<dbReference type="Pfam" id="PF01120">
    <property type="entry name" value="Alpha_L_fucos"/>
    <property type="match status" value="1"/>
</dbReference>
<evidence type="ECO:0000259" key="8">
    <source>
        <dbReference type="Pfam" id="PF01120"/>
    </source>
</evidence>
<organism evidence="9 10">
    <name type="scientific">Echinicola pacifica</name>
    <dbReference type="NCBI Taxonomy" id="346377"/>
    <lineage>
        <taxon>Bacteria</taxon>
        <taxon>Pseudomonadati</taxon>
        <taxon>Bacteroidota</taxon>
        <taxon>Cytophagia</taxon>
        <taxon>Cytophagales</taxon>
        <taxon>Cyclobacteriaceae</taxon>
        <taxon>Echinicola</taxon>
    </lineage>
</organism>
<dbReference type="InterPro" id="IPR017853">
    <property type="entry name" value="GH"/>
</dbReference>
<evidence type="ECO:0000256" key="5">
    <source>
        <dbReference type="ARBA" id="ARBA00022801"/>
    </source>
</evidence>
<evidence type="ECO:0000256" key="7">
    <source>
        <dbReference type="SAM" id="Phobius"/>
    </source>
</evidence>
<evidence type="ECO:0000256" key="6">
    <source>
        <dbReference type="ARBA" id="ARBA00023295"/>
    </source>
</evidence>
<dbReference type="InterPro" id="IPR016286">
    <property type="entry name" value="FUC_metazoa-typ"/>
</dbReference>
<dbReference type="PANTHER" id="PTHR10030:SF37">
    <property type="entry name" value="ALPHA-L-FUCOSIDASE-RELATED"/>
    <property type="match status" value="1"/>
</dbReference>
<dbReference type="SUPFAM" id="SSF51445">
    <property type="entry name" value="(Trans)glycosidases"/>
    <property type="match status" value="1"/>
</dbReference>
<proteinExistence type="inferred from homology"/>
<protein>
    <recommendedName>
        <fullName evidence="3">alpha-L-fucosidase</fullName>
        <ecNumber evidence="3">3.2.1.51</ecNumber>
    </recommendedName>
</protein>
<reference evidence="9" key="1">
    <citation type="journal article" date="2014" name="Int. J. Syst. Evol. Microbiol.">
        <title>Complete genome sequence of Corynebacterium casei LMG S-19264T (=DSM 44701T), isolated from a smear-ripened cheese.</title>
        <authorList>
            <consortium name="US DOE Joint Genome Institute (JGI-PGF)"/>
            <person name="Walter F."/>
            <person name="Albersmeier A."/>
            <person name="Kalinowski J."/>
            <person name="Ruckert C."/>
        </authorList>
    </citation>
    <scope>NUCLEOTIDE SEQUENCE</scope>
    <source>
        <strain evidence="9">KCTC 12368</strain>
    </source>
</reference>
<dbReference type="SMART" id="SM00812">
    <property type="entry name" value="Alpha_L_fucos"/>
    <property type="match status" value="1"/>
</dbReference>